<protein>
    <submittedName>
        <fullName evidence="1">Uncharacterized protein</fullName>
    </submittedName>
</protein>
<accession>A0ACB6YZR9</accession>
<dbReference type="Proteomes" id="UP000886501">
    <property type="component" value="Unassembled WGS sequence"/>
</dbReference>
<reference evidence="1" key="2">
    <citation type="journal article" date="2020" name="Nat. Commun.">
        <title>Large-scale genome sequencing of mycorrhizal fungi provides insights into the early evolution of symbiotic traits.</title>
        <authorList>
            <person name="Miyauchi S."/>
            <person name="Kiss E."/>
            <person name="Kuo A."/>
            <person name="Drula E."/>
            <person name="Kohler A."/>
            <person name="Sanchez-Garcia M."/>
            <person name="Morin E."/>
            <person name="Andreopoulos B."/>
            <person name="Barry K.W."/>
            <person name="Bonito G."/>
            <person name="Buee M."/>
            <person name="Carver A."/>
            <person name="Chen C."/>
            <person name="Cichocki N."/>
            <person name="Clum A."/>
            <person name="Culley D."/>
            <person name="Crous P.W."/>
            <person name="Fauchery L."/>
            <person name="Girlanda M."/>
            <person name="Hayes R.D."/>
            <person name="Keri Z."/>
            <person name="LaButti K."/>
            <person name="Lipzen A."/>
            <person name="Lombard V."/>
            <person name="Magnuson J."/>
            <person name="Maillard F."/>
            <person name="Murat C."/>
            <person name="Nolan M."/>
            <person name="Ohm R.A."/>
            <person name="Pangilinan J."/>
            <person name="Pereira M.F."/>
            <person name="Perotto S."/>
            <person name="Peter M."/>
            <person name="Pfister S."/>
            <person name="Riley R."/>
            <person name="Sitrit Y."/>
            <person name="Stielow J.B."/>
            <person name="Szollosi G."/>
            <person name="Zifcakova L."/>
            <person name="Stursova M."/>
            <person name="Spatafora J.W."/>
            <person name="Tedersoo L."/>
            <person name="Vaario L.M."/>
            <person name="Yamada A."/>
            <person name="Yan M."/>
            <person name="Wang P."/>
            <person name="Xu J."/>
            <person name="Bruns T."/>
            <person name="Baldrian P."/>
            <person name="Vilgalys R."/>
            <person name="Dunand C."/>
            <person name="Henrissat B."/>
            <person name="Grigoriev I.V."/>
            <person name="Hibbett D."/>
            <person name="Nagy L.G."/>
            <person name="Martin F.M."/>
        </authorList>
    </citation>
    <scope>NUCLEOTIDE SEQUENCE</scope>
    <source>
        <strain evidence="1">P2</strain>
    </source>
</reference>
<gene>
    <name evidence="1" type="ORF">BDM02DRAFT_3192480</name>
</gene>
<evidence type="ECO:0000313" key="1">
    <source>
        <dbReference type="EMBL" id="KAF9642906.1"/>
    </source>
</evidence>
<comment type="caution">
    <text evidence="1">The sequence shown here is derived from an EMBL/GenBank/DDBJ whole genome shotgun (WGS) entry which is preliminary data.</text>
</comment>
<proteinExistence type="predicted"/>
<keyword evidence="2" id="KW-1185">Reference proteome</keyword>
<dbReference type="EMBL" id="MU118323">
    <property type="protein sequence ID" value="KAF9642906.1"/>
    <property type="molecule type" value="Genomic_DNA"/>
</dbReference>
<organism evidence="1 2">
    <name type="scientific">Thelephora ganbajun</name>
    <name type="common">Ganba fungus</name>
    <dbReference type="NCBI Taxonomy" id="370292"/>
    <lineage>
        <taxon>Eukaryota</taxon>
        <taxon>Fungi</taxon>
        <taxon>Dikarya</taxon>
        <taxon>Basidiomycota</taxon>
        <taxon>Agaricomycotina</taxon>
        <taxon>Agaricomycetes</taxon>
        <taxon>Thelephorales</taxon>
        <taxon>Thelephoraceae</taxon>
        <taxon>Thelephora</taxon>
    </lineage>
</organism>
<reference evidence="1" key="1">
    <citation type="submission" date="2019-10" db="EMBL/GenBank/DDBJ databases">
        <authorList>
            <consortium name="DOE Joint Genome Institute"/>
            <person name="Kuo A."/>
            <person name="Miyauchi S."/>
            <person name="Kiss E."/>
            <person name="Drula E."/>
            <person name="Kohler A."/>
            <person name="Sanchez-Garcia M."/>
            <person name="Andreopoulos B."/>
            <person name="Barry K.W."/>
            <person name="Bonito G."/>
            <person name="Buee M."/>
            <person name="Carver A."/>
            <person name="Chen C."/>
            <person name="Cichocki N."/>
            <person name="Clum A."/>
            <person name="Culley D."/>
            <person name="Crous P.W."/>
            <person name="Fauchery L."/>
            <person name="Girlanda M."/>
            <person name="Hayes R."/>
            <person name="Keri Z."/>
            <person name="Labutti K."/>
            <person name="Lipzen A."/>
            <person name="Lombard V."/>
            <person name="Magnuson J."/>
            <person name="Maillard F."/>
            <person name="Morin E."/>
            <person name="Murat C."/>
            <person name="Nolan M."/>
            <person name="Ohm R."/>
            <person name="Pangilinan J."/>
            <person name="Pereira M."/>
            <person name="Perotto S."/>
            <person name="Peter M."/>
            <person name="Riley R."/>
            <person name="Sitrit Y."/>
            <person name="Stielow B."/>
            <person name="Szollosi G."/>
            <person name="Zifcakova L."/>
            <person name="Stursova M."/>
            <person name="Spatafora J.W."/>
            <person name="Tedersoo L."/>
            <person name="Vaario L.-M."/>
            <person name="Yamada A."/>
            <person name="Yan M."/>
            <person name="Wang P."/>
            <person name="Xu J."/>
            <person name="Bruns T."/>
            <person name="Baldrian P."/>
            <person name="Vilgalys R."/>
            <person name="Henrissat B."/>
            <person name="Grigoriev I.V."/>
            <person name="Hibbett D."/>
            <person name="Nagy L.G."/>
            <person name="Martin F.M."/>
        </authorList>
    </citation>
    <scope>NUCLEOTIDE SEQUENCE</scope>
    <source>
        <strain evidence="1">P2</strain>
    </source>
</reference>
<evidence type="ECO:0000313" key="2">
    <source>
        <dbReference type="Proteomes" id="UP000886501"/>
    </source>
</evidence>
<name>A0ACB6YZR9_THEGA</name>
<sequence>MTCAHLGLVSQEDQESGTAPKSPIQMRKSLTLRILALKNKAPQKTRKATNVMGNNGEAMPPPRVTHTITTQLSRQSNQEEEPDPLADEEPTTPHTKSISARKKLLVGLLSSADSFESFTTSVVQGLLQLLSQNKIRKLDLKDFVSGKVVNT</sequence>